<gene>
    <name evidence="1" type="ORF">SAMN05444355_12225</name>
</gene>
<protein>
    <recommendedName>
        <fullName evidence="3">DUF4177 domain-containing protein</fullName>
    </recommendedName>
</protein>
<accession>A0A1H9RMH5</accession>
<sequence>MKKVLVVNITSTASSAKLSSGKYTSEFELVELNQHLADGWKIHKSEIVSNQITSTFSIIYQLVK</sequence>
<dbReference type="Proteomes" id="UP000183658">
    <property type="component" value="Unassembled WGS sequence"/>
</dbReference>
<keyword evidence="2" id="KW-1185">Reference proteome</keyword>
<evidence type="ECO:0000313" key="2">
    <source>
        <dbReference type="Proteomes" id="UP000183658"/>
    </source>
</evidence>
<name>A0A1H9RMH5_FLAFI</name>
<dbReference type="OrthoDB" id="1377389at2"/>
<dbReference type="EMBL" id="FOFZ01000022">
    <property type="protein sequence ID" value="SER73847.1"/>
    <property type="molecule type" value="Genomic_DNA"/>
</dbReference>
<reference evidence="2" key="1">
    <citation type="submission" date="2016-10" db="EMBL/GenBank/DDBJ databases">
        <authorList>
            <person name="Varghese N."/>
            <person name="Submissions S."/>
        </authorList>
    </citation>
    <scope>NUCLEOTIDE SEQUENCE [LARGE SCALE GENOMIC DNA]</scope>
    <source>
        <strain evidence="2">DSM 15719</strain>
    </source>
</reference>
<evidence type="ECO:0008006" key="3">
    <source>
        <dbReference type="Google" id="ProtNLM"/>
    </source>
</evidence>
<organism evidence="1 2">
    <name type="scientific">Flavobacterium frigoris</name>
    <dbReference type="NCBI Taxonomy" id="229204"/>
    <lineage>
        <taxon>Bacteria</taxon>
        <taxon>Pseudomonadati</taxon>
        <taxon>Bacteroidota</taxon>
        <taxon>Flavobacteriia</taxon>
        <taxon>Flavobacteriales</taxon>
        <taxon>Flavobacteriaceae</taxon>
        <taxon>Flavobacterium</taxon>
    </lineage>
</organism>
<dbReference type="RefSeq" id="WP_074724681.1">
    <property type="nucleotide sequence ID" value="NZ_CBCRVS010000025.1"/>
</dbReference>
<dbReference type="AlphaFoldDB" id="A0A1H9RMH5"/>
<proteinExistence type="predicted"/>
<evidence type="ECO:0000313" key="1">
    <source>
        <dbReference type="EMBL" id="SER73847.1"/>
    </source>
</evidence>